<evidence type="ECO:0000256" key="6">
    <source>
        <dbReference type="ARBA" id="ARBA00022617"/>
    </source>
</evidence>
<evidence type="ECO:0000256" key="5">
    <source>
        <dbReference type="ARBA" id="ARBA00022448"/>
    </source>
</evidence>
<evidence type="ECO:0000256" key="10">
    <source>
        <dbReference type="ARBA" id="ARBA00022982"/>
    </source>
</evidence>
<feature type="compositionally biased region" description="Polar residues" evidence="14">
    <location>
        <begin position="453"/>
        <end position="465"/>
    </location>
</feature>
<keyword evidence="18" id="KW-1185">Reference proteome</keyword>
<dbReference type="InterPro" id="IPR003321">
    <property type="entry name" value="Cyt_c552"/>
</dbReference>
<comment type="similarity">
    <text evidence="3">Belongs to the cytochrome c-552 family.</text>
</comment>
<evidence type="ECO:0000256" key="15">
    <source>
        <dbReference type="SAM" id="Phobius"/>
    </source>
</evidence>
<dbReference type="Gene3D" id="1.10.1130.10">
    <property type="entry name" value="Flavocytochrome C3, Chain A"/>
    <property type="match status" value="1"/>
</dbReference>
<proteinExistence type="inferred from homology"/>
<evidence type="ECO:0000256" key="2">
    <source>
        <dbReference type="ARBA" id="ARBA00004196"/>
    </source>
</evidence>
<comment type="catalytic activity">
    <reaction evidence="13">
        <text>6 Fe(III)-[cytochrome c] + NH4(+) + 2 H2O = 6 Fe(II)-[cytochrome c] + nitrite + 8 H(+)</text>
        <dbReference type="Rhea" id="RHEA:13089"/>
        <dbReference type="Rhea" id="RHEA-COMP:10350"/>
        <dbReference type="Rhea" id="RHEA-COMP:14399"/>
        <dbReference type="ChEBI" id="CHEBI:15377"/>
        <dbReference type="ChEBI" id="CHEBI:15378"/>
        <dbReference type="ChEBI" id="CHEBI:16301"/>
        <dbReference type="ChEBI" id="CHEBI:28938"/>
        <dbReference type="ChEBI" id="CHEBI:29033"/>
        <dbReference type="ChEBI" id="CHEBI:29034"/>
        <dbReference type="EC" id="1.7.2.2"/>
    </reaction>
</comment>
<organism evidence="17 18">
    <name type="scientific">Posidoniimonas corsicana</name>
    <dbReference type="NCBI Taxonomy" id="1938618"/>
    <lineage>
        <taxon>Bacteria</taxon>
        <taxon>Pseudomonadati</taxon>
        <taxon>Planctomycetota</taxon>
        <taxon>Planctomycetia</taxon>
        <taxon>Pirellulales</taxon>
        <taxon>Lacipirellulaceae</taxon>
        <taxon>Posidoniimonas</taxon>
    </lineage>
</organism>
<dbReference type="OrthoDB" id="234670at2"/>
<dbReference type="EC" id="1.7.2.2" evidence="4"/>
<keyword evidence="15" id="KW-1133">Transmembrane helix</keyword>
<feature type="transmembrane region" description="Helical" evidence="15">
    <location>
        <begin position="7"/>
        <end position="26"/>
    </location>
</feature>
<evidence type="ECO:0000256" key="9">
    <source>
        <dbReference type="ARBA" id="ARBA00022837"/>
    </source>
</evidence>
<dbReference type="GO" id="GO:0042279">
    <property type="term" value="F:nitrite reductase (cytochrome, ammonia-forming) activity"/>
    <property type="evidence" value="ECO:0007669"/>
    <property type="project" value="UniProtKB-EC"/>
</dbReference>
<dbReference type="GO" id="GO:0020037">
    <property type="term" value="F:heme binding"/>
    <property type="evidence" value="ECO:0007669"/>
    <property type="project" value="TreeGrafter"/>
</dbReference>
<dbReference type="InterPro" id="IPR036280">
    <property type="entry name" value="Multihaem_cyt_sf"/>
</dbReference>
<evidence type="ECO:0000256" key="3">
    <source>
        <dbReference type="ARBA" id="ARBA00009288"/>
    </source>
</evidence>
<dbReference type="SUPFAM" id="SSF48695">
    <property type="entry name" value="Multiheme cytochromes"/>
    <property type="match status" value="1"/>
</dbReference>
<dbReference type="PANTHER" id="PTHR30633:SF0">
    <property type="entry name" value="CYTOCHROME C-552"/>
    <property type="match status" value="1"/>
</dbReference>
<evidence type="ECO:0000256" key="1">
    <source>
        <dbReference type="ARBA" id="ARBA00001926"/>
    </source>
</evidence>
<evidence type="ECO:0000259" key="16">
    <source>
        <dbReference type="Pfam" id="PF14537"/>
    </source>
</evidence>
<dbReference type="GO" id="GO:0046872">
    <property type="term" value="F:metal ion binding"/>
    <property type="evidence" value="ECO:0007669"/>
    <property type="project" value="UniProtKB-KW"/>
</dbReference>
<keyword evidence="7" id="KW-0479">Metal-binding</keyword>
<keyword evidence="5" id="KW-0813">Transport</keyword>
<evidence type="ECO:0000256" key="11">
    <source>
        <dbReference type="ARBA" id="ARBA00023002"/>
    </source>
</evidence>
<dbReference type="Proteomes" id="UP000316714">
    <property type="component" value="Unassembled WGS sequence"/>
</dbReference>
<dbReference type="RefSeq" id="WP_146568272.1">
    <property type="nucleotide sequence ID" value="NZ_SIHJ01000004.1"/>
</dbReference>
<evidence type="ECO:0000256" key="4">
    <source>
        <dbReference type="ARBA" id="ARBA00011887"/>
    </source>
</evidence>
<feature type="domain" description="Tetrahaem cytochrome" evidence="16">
    <location>
        <begin position="45"/>
        <end position="133"/>
    </location>
</feature>
<comment type="subcellular location">
    <subcellularLocation>
        <location evidence="2">Cell envelope</location>
    </subcellularLocation>
</comment>
<dbReference type="GO" id="GO:0019645">
    <property type="term" value="P:anaerobic electron transport chain"/>
    <property type="evidence" value="ECO:0007669"/>
    <property type="project" value="TreeGrafter"/>
</dbReference>
<gene>
    <name evidence="17" type="ORF">KOR34_44550</name>
</gene>
<dbReference type="GO" id="GO:0030288">
    <property type="term" value="C:outer membrane-bounded periplasmic space"/>
    <property type="evidence" value="ECO:0007669"/>
    <property type="project" value="TreeGrafter"/>
</dbReference>
<evidence type="ECO:0000256" key="14">
    <source>
        <dbReference type="SAM" id="MobiDB-lite"/>
    </source>
</evidence>
<keyword evidence="10" id="KW-0249">Electron transport</keyword>
<dbReference type="EMBL" id="SIHJ01000004">
    <property type="protein sequence ID" value="TWT31081.1"/>
    <property type="molecule type" value="Genomic_DNA"/>
</dbReference>
<comment type="caution">
    <text evidence="17">The sequence shown here is derived from an EMBL/GenBank/DDBJ whole genome shotgun (WGS) entry which is preliminary data.</text>
</comment>
<keyword evidence="12" id="KW-0408">Iron</keyword>
<name>A0A5C5UXU9_9BACT</name>
<keyword evidence="15" id="KW-0472">Membrane</keyword>
<keyword evidence="6" id="KW-0349">Heme</keyword>
<evidence type="ECO:0000313" key="17">
    <source>
        <dbReference type="EMBL" id="TWT31081.1"/>
    </source>
</evidence>
<keyword evidence="9" id="KW-0106">Calcium</keyword>
<comment type="cofactor">
    <cofactor evidence="1">
        <name>heme c</name>
        <dbReference type="ChEBI" id="CHEBI:61717"/>
    </cofactor>
</comment>
<keyword evidence="8" id="KW-0732">Signal</keyword>
<dbReference type="PANTHER" id="PTHR30633">
    <property type="entry name" value="CYTOCHROME C-552 RESPIRATORY NITRITE REDUCTASE"/>
    <property type="match status" value="1"/>
</dbReference>
<sequence length="465" mass="51056">MSTKPQWLAWLALTSVMVAFFVYSLLGRSSSASRTFLPGVTTHGHYQIELKCQECHTPGMGVLHDACTRCHGQELKDATDTHPRSKFTDPGKADMVAKLDGRSCVTCHQEHVPDRTLAMGLSLPGDYCWHCHQDVGEQRPSHAGLAYDSCAASGCHNYHDNRALFEDFLVNHFGEPDVLDDPRVPARGGASTRNRDDAELQPLAAADQDSPLADPTDRSILDEWSADAHAAAGVNCSGCHVSDAGVWSDRLSHDACQRCHDREVGGFLAGRHGMRLAVDLPAMSPGMARLPMKHDALHRDLDCTACHQDHRFDVRFAAVDACLACHNDAHSLAYKESEHFALWEQELNDPDAAGAGVSCATCHMPRLKGPSGEVFVQHNQNDNLRPNDKMVRSACDNCHGLQFTLDALADRPLIDANFKGLPSTRVESIDMAKAWADERERLREERARRRAQSKQGAADTQRSGG</sequence>
<evidence type="ECO:0000256" key="13">
    <source>
        <dbReference type="ARBA" id="ARBA00049131"/>
    </source>
</evidence>
<reference evidence="17 18" key="1">
    <citation type="submission" date="2019-02" db="EMBL/GenBank/DDBJ databases">
        <title>Deep-cultivation of Planctomycetes and their phenomic and genomic characterization uncovers novel biology.</title>
        <authorList>
            <person name="Wiegand S."/>
            <person name="Jogler M."/>
            <person name="Boedeker C."/>
            <person name="Pinto D."/>
            <person name="Vollmers J."/>
            <person name="Rivas-Marin E."/>
            <person name="Kohn T."/>
            <person name="Peeters S.H."/>
            <person name="Heuer A."/>
            <person name="Rast P."/>
            <person name="Oberbeckmann S."/>
            <person name="Bunk B."/>
            <person name="Jeske O."/>
            <person name="Meyerdierks A."/>
            <person name="Storesund J.E."/>
            <person name="Kallscheuer N."/>
            <person name="Luecker S."/>
            <person name="Lage O.M."/>
            <person name="Pohl T."/>
            <person name="Merkel B.J."/>
            <person name="Hornburger P."/>
            <person name="Mueller R.-W."/>
            <person name="Bruemmer F."/>
            <person name="Labrenz M."/>
            <person name="Spormann A.M."/>
            <person name="Op Den Camp H."/>
            <person name="Overmann J."/>
            <person name="Amann R."/>
            <person name="Jetten M.S.M."/>
            <person name="Mascher T."/>
            <person name="Medema M.H."/>
            <person name="Devos D.P."/>
            <person name="Kaster A.-K."/>
            <person name="Ovreas L."/>
            <person name="Rohde M."/>
            <person name="Galperin M.Y."/>
            <person name="Jogler C."/>
        </authorList>
    </citation>
    <scope>NUCLEOTIDE SEQUENCE [LARGE SCALE GENOMIC DNA]</scope>
    <source>
        <strain evidence="17 18">KOR34</strain>
    </source>
</reference>
<keyword evidence="11" id="KW-0560">Oxidoreductase</keyword>
<evidence type="ECO:0000256" key="7">
    <source>
        <dbReference type="ARBA" id="ARBA00022723"/>
    </source>
</evidence>
<feature type="region of interest" description="Disordered" evidence="14">
    <location>
        <begin position="442"/>
        <end position="465"/>
    </location>
</feature>
<evidence type="ECO:0000256" key="8">
    <source>
        <dbReference type="ARBA" id="ARBA00022729"/>
    </source>
</evidence>
<dbReference type="InterPro" id="IPR012286">
    <property type="entry name" value="Tetrahaem_cytochrome"/>
</dbReference>
<evidence type="ECO:0000256" key="12">
    <source>
        <dbReference type="ARBA" id="ARBA00023004"/>
    </source>
</evidence>
<protein>
    <recommendedName>
        <fullName evidence="4">nitrite reductase (cytochrome; ammonia-forming)</fullName>
        <ecNumber evidence="4">1.7.2.2</ecNumber>
    </recommendedName>
</protein>
<dbReference type="Pfam" id="PF14537">
    <property type="entry name" value="Cytochrom_c3_2"/>
    <property type="match status" value="2"/>
</dbReference>
<keyword evidence="15" id="KW-0812">Transmembrane</keyword>
<dbReference type="Gene3D" id="3.90.10.10">
    <property type="entry name" value="Cytochrome C3"/>
    <property type="match status" value="2"/>
</dbReference>
<evidence type="ECO:0000313" key="18">
    <source>
        <dbReference type="Proteomes" id="UP000316714"/>
    </source>
</evidence>
<dbReference type="AlphaFoldDB" id="A0A5C5UXU9"/>
<feature type="domain" description="Tetrahaem cytochrome" evidence="16">
    <location>
        <begin position="228"/>
        <end position="311"/>
    </location>
</feature>
<feature type="region of interest" description="Disordered" evidence="14">
    <location>
        <begin position="179"/>
        <end position="217"/>
    </location>
</feature>
<accession>A0A5C5UXU9</accession>